<proteinExistence type="predicted"/>
<dbReference type="AlphaFoldDB" id="A0A656JRU1"/>
<name>A0A656JRU1_PSESF</name>
<reference evidence="1 2" key="1">
    <citation type="journal article" date="2013" name="PLoS Pathog.">
        <title>Genomic analysis of the Kiwifruit pathogen Pseudomonas syringae pv. actinidiae provides insight into the origins of an emergent plant disease.</title>
        <authorList>
            <person name="McCann H.C."/>
            <person name="Rikkerink E.H."/>
            <person name="Bertels F."/>
            <person name="Fiers M."/>
            <person name="Lu A."/>
            <person name="Rees-George J."/>
            <person name="Andersen M.T."/>
            <person name="Gleave A.P."/>
            <person name="Haubold B."/>
            <person name="Wohlers M.W."/>
            <person name="Guttman D.S."/>
            <person name="Wang P.W."/>
            <person name="Straub C."/>
            <person name="Vanneste J.L."/>
            <person name="Rainey P.B."/>
            <person name="Templeton M.D."/>
        </authorList>
    </citation>
    <scope>NUCLEOTIDE SEQUENCE [LARGE SCALE GENOMIC DNA]</scope>
    <source>
        <strain evidence="1 2">ICMP 19096</strain>
    </source>
</reference>
<dbReference type="Pfam" id="PF07722">
    <property type="entry name" value="Peptidase_C26"/>
    <property type="match status" value="1"/>
</dbReference>
<dbReference type="InterPro" id="IPR011697">
    <property type="entry name" value="Peptidase_C26"/>
</dbReference>
<accession>A0A656JRU1</accession>
<dbReference type="InterPro" id="IPR029062">
    <property type="entry name" value="Class_I_gatase-like"/>
</dbReference>
<comment type="caution">
    <text evidence="1">The sequence shown here is derived from an EMBL/GenBank/DDBJ whole genome shotgun (WGS) entry which is preliminary data.</text>
</comment>
<protein>
    <submittedName>
        <fullName evidence="1">Peptidase C26</fullName>
    </submittedName>
</protein>
<sequence>QIEAVASDGVIEALSYKTSSTFQLAVQWHPEWHATTDVTSQKIFKAFGSACQAYQSTRPPPRGPGESTQ</sequence>
<dbReference type="Proteomes" id="UP000018849">
    <property type="component" value="Unassembled WGS sequence"/>
</dbReference>
<feature type="non-terminal residue" evidence="1">
    <location>
        <position position="1"/>
    </location>
</feature>
<dbReference type="GO" id="GO:0016787">
    <property type="term" value="F:hydrolase activity"/>
    <property type="evidence" value="ECO:0007669"/>
    <property type="project" value="InterPro"/>
</dbReference>
<gene>
    <name evidence="1" type="ORF">A245_29408</name>
</gene>
<evidence type="ECO:0000313" key="2">
    <source>
        <dbReference type="Proteomes" id="UP000018849"/>
    </source>
</evidence>
<dbReference type="Gene3D" id="3.40.50.880">
    <property type="match status" value="1"/>
</dbReference>
<evidence type="ECO:0000313" key="1">
    <source>
        <dbReference type="EMBL" id="EPN48944.1"/>
    </source>
</evidence>
<dbReference type="EMBL" id="AOKF01002517">
    <property type="protein sequence ID" value="EPN48944.1"/>
    <property type="molecule type" value="Genomic_DNA"/>
</dbReference>
<dbReference type="SUPFAM" id="SSF52317">
    <property type="entry name" value="Class I glutamine amidotransferase-like"/>
    <property type="match status" value="1"/>
</dbReference>
<organism evidence="1 2">
    <name type="scientific">Pseudomonas syringae pv. actinidiae ICMP 19096</name>
    <dbReference type="NCBI Taxonomy" id="1194405"/>
    <lineage>
        <taxon>Bacteria</taxon>
        <taxon>Pseudomonadati</taxon>
        <taxon>Pseudomonadota</taxon>
        <taxon>Gammaproteobacteria</taxon>
        <taxon>Pseudomonadales</taxon>
        <taxon>Pseudomonadaceae</taxon>
        <taxon>Pseudomonas</taxon>
        <taxon>Pseudomonas syringae</taxon>
    </lineage>
</organism>